<sequence length="90" mass="9399">MNFPLILSSSVIGSSQGLKAAFCPTGSSQTVLCMCGGGGQETLGDHFMGGGGKNALKKTCGLQYFSTYFNCINQLPACLSGQRSHMLSRV</sequence>
<evidence type="ECO:0000313" key="1">
    <source>
        <dbReference type="EMBL" id="JAH96451.1"/>
    </source>
</evidence>
<proteinExistence type="predicted"/>
<dbReference type="AlphaFoldDB" id="A0A0E9X1X8"/>
<reference evidence="1" key="1">
    <citation type="submission" date="2014-11" db="EMBL/GenBank/DDBJ databases">
        <authorList>
            <person name="Amaro Gonzalez C."/>
        </authorList>
    </citation>
    <scope>NUCLEOTIDE SEQUENCE</scope>
</reference>
<dbReference type="EMBL" id="GBXM01012126">
    <property type="protein sequence ID" value="JAH96451.1"/>
    <property type="molecule type" value="Transcribed_RNA"/>
</dbReference>
<name>A0A0E9X1X8_ANGAN</name>
<protein>
    <submittedName>
        <fullName evidence="1">Uncharacterized protein</fullName>
    </submittedName>
</protein>
<organism evidence="1">
    <name type="scientific">Anguilla anguilla</name>
    <name type="common">European freshwater eel</name>
    <name type="synonym">Muraena anguilla</name>
    <dbReference type="NCBI Taxonomy" id="7936"/>
    <lineage>
        <taxon>Eukaryota</taxon>
        <taxon>Metazoa</taxon>
        <taxon>Chordata</taxon>
        <taxon>Craniata</taxon>
        <taxon>Vertebrata</taxon>
        <taxon>Euteleostomi</taxon>
        <taxon>Actinopterygii</taxon>
        <taxon>Neopterygii</taxon>
        <taxon>Teleostei</taxon>
        <taxon>Anguilliformes</taxon>
        <taxon>Anguillidae</taxon>
        <taxon>Anguilla</taxon>
    </lineage>
</organism>
<accession>A0A0E9X1X8</accession>
<reference evidence="1" key="2">
    <citation type="journal article" date="2015" name="Fish Shellfish Immunol.">
        <title>Early steps in the European eel (Anguilla anguilla)-Vibrio vulnificus interaction in the gills: Role of the RtxA13 toxin.</title>
        <authorList>
            <person name="Callol A."/>
            <person name="Pajuelo D."/>
            <person name="Ebbesson L."/>
            <person name="Teles M."/>
            <person name="MacKenzie S."/>
            <person name="Amaro C."/>
        </authorList>
    </citation>
    <scope>NUCLEOTIDE SEQUENCE</scope>
</reference>